<dbReference type="SMART" id="SM00559">
    <property type="entry name" value="Ku78"/>
    <property type="match status" value="1"/>
</dbReference>
<dbReference type="InterPro" id="IPR036494">
    <property type="entry name" value="Ku_C_sf"/>
</dbReference>
<protein>
    <recommendedName>
        <fullName evidence="3">Ku domain-containing protein</fullName>
    </recommendedName>
</protein>
<dbReference type="Gene3D" id="1.10.1600.10">
    <property type="match status" value="1"/>
</dbReference>
<dbReference type="PANTHER" id="PTHR12604:SF4">
    <property type="entry name" value="X-RAY REPAIR CROSS-COMPLEMENTING PROTEIN 5"/>
    <property type="match status" value="1"/>
</dbReference>
<name>A0A7S2DG98_9STRA</name>
<gene>
    <name evidence="4" type="ORF">DSPE1174_LOCUS21949</name>
</gene>
<keyword evidence="1" id="KW-0238">DNA-binding</keyword>
<organism evidence="4">
    <name type="scientific">Octactis speculum</name>
    <dbReference type="NCBI Taxonomy" id="3111310"/>
    <lineage>
        <taxon>Eukaryota</taxon>
        <taxon>Sar</taxon>
        <taxon>Stramenopiles</taxon>
        <taxon>Ochrophyta</taxon>
        <taxon>Dictyochophyceae</taxon>
        <taxon>Dictyochales</taxon>
        <taxon>Dictyochaceae</taxon>
        <taxon>Octactis</taxon>
    </lineage>
</organism>
<evidence type="ECO:0000313" key="4">
    <source>
        <dbReference type="EMBL" id="CAD9453111.1"/>
    </source>
</evidence>
<dbReference type="SUPFAM" id="SSF101420">
    <property type="entry name" value="C-terminal domain of Ku80"/>
    <property type="match status" value="1"/>
</dbReference>
<dbReference type="AlphaFoldDB" id="A0A7S2DG98"/>
<sequence>MIGDENFDVLYFSRAKQSAAPTLKKECSSTYDPLDAKSGGTKTDRNYFCASALDDPVPPEALVKGFRYGKDYVPLSLADREAMKVPSERSELQILAFSPVALTQPEDSIGDTKCIIPVIGNARSEAVVGALAKSLLVAKRQAIVRFVGRKNGDPQLGVLRHDSSCSEYARLILTQIPFDDDIRGYNFPPVNPKLLPSAKQRAAAATVVKQLSLADDAFHLESSFSPVLQRVKQTLIARARDPKVPLPEIDARVKAYMNPSQEMMVHAKSALKSFEEKFKFTAVEKASRKRKHFWSDMADTKDDSSSAPSSSGATGDGVKGEGNGAAVAAGSDGGKQEVGSLNPVEDFDRMMKSVKLVEKALELMRERIIVFVTQGGTAAYRKKAVLCVKALREGCLRESESALFNRFMRDTVKANHETLLEEVQKAGLTLISEEEDSAVYDVTADDAMAFLSTQVKSQAASIVPQDGEDSDESLFDDLE</sequence>
<evidence type="ECO:0000256" key="2">
    <source>
        <dbReference type="SAM" id="MobiDB-lite"/>
    </source>
</evidence>
<dbReference type="Pfam" id="PF08785">
    <property type="entry name" value="Ku_PK_bind"/>
    <property type="match status" value="1"/>
</dbReference>
<reference evidence="4" key="1">
    <citation type="submission" date="2021-01" db="EMBL/GenBank/DDBJ databases">
        <authorList>
            <person name="Corre E."/>
            <person name="Pelletier E."/>
            <person name="Niang G."/>
            <person name="Scheremetjew M."/>
            <person name="Finn R."/>
            <person name="Kale V."/>
            <person name="Holt S."/>
            <person name="Cochrane G."/>
            <person name="Meng A."/>
            <person name="Brown T."/>
            <person name="Cohen L."/>
        </authorList>
    </citation>
    <scope>NUCLEOTIDE SEQUENCE</scope>
    <source>
        <strain evidence="4">CCMP1381</strain>
    </source>
</reference>
<dbReference type="GO" id="GO:0042162">
    <property type="term" value="F:telomeric DNA binding"/>
    <property type="evidence" value="ECO:0007669"/>
    <property type="project" value="TreeGrafter"/>
</dbReference>
<dbReference type="Pfam" id="PF02735">
    <property type="entry name" value="Ku"/>
    <property type="match status" value="1"/>
</dbReference>
<dbReference type="GO" id="GO:0006303">
    <property type="term" value="P:double-strand break repair via nonhomologous end joining"/>
    <property type="evidence" value="ECO:0007669"/>
    <property type="project" value="InterPro"/>
</dbReference>
<dbReference type="SUPFAM" id="SSF100939">
    <property type="entry name" value="SPOC domain-like"/>
    <property type="match status" value="1"/>
</dbReference>
<dbReference type="Gene3D" id="2.40.290.10">
    <property type="match status" value="1"/>
</dbReference>
<dbReference type="GO" id="GO:0003690">
    <property type="term" value="F:double-stranded DNA binding"/>
    <property type="evidence" value="ECO:0007669"/>
    <property type="project" value="TreeGrafter"/>
</dbReference>
<evidence type="ECO:0000259" key="3">
    <source>
        <dbReference type="SMART" id="SM00559"/>
    </source>
</evidence>
<dbReference type="InterPro" id="IPR014893">
    <property type="entry name" value="Ku_PK_bind"/>
</dbReference>
<dbReference type="PANTHER" id="PTHR12604">
    <property type="entry name" value="KU AUTOANTIGEN DNA HELICASE"/>
    <property type="match status" value="1"/>
</dbReference>
<dbReference type="GO" id="GO:0043564">
    <property type="term" value="C:Ku70:Ku80 complex"/>
    <property type="evidence" value="ECO:0007669"/>
    <property type="project" value="TreeGrafter"/>
</dbReference>
<feature type="domain" description="Ku" evidence="3">
    <location>
        <begin position="54"/>
        <end position="193"/>
    </location>
</feature>
<feature type="region of interest" description="Disordered" evidence="2">
    <location>
        <begin position="291"/>
        <end position="341"/>
    </location>
</feature>
<dbReference type="InterPro" id="IPR006164">
    <property type="entry name" value="DNA_bd_Ku70/Ku80"/>
</dbReference>
<proteinExistence type="predicted"/>
<dbReference type="GO" id="GO:0000723">
    <property type="term" value="P:telomere maintenance"/>
    <property type="evidence" value="ECO:0007669"/>
    <property type="project" value="TreeGrafter"/>
</dbReference>
<dbReference type="EMBL" id="HBGS01042612">
    <property type="protein sequence ID" value="CAD9453111.1"/>
    <property type="molecule type" value="Transcribed_RNA"/>
</dbReference>
<accession>A0A7S2DG98</accession>
<feature type="compositionally biased region" description="Gly residues" evidence="2">
    <location>
        <begin position="314"/>
        <end position="323"/>
    </location>
</feature>
<dbReference type="Gene3D" id="1.25.40.240">
    <property type="entry name" value="Ku, C-terminal domain"/>
    <property type="match status" value="1"/>
</dbReference>
<evidence type="ECO:0000256" key="1">
    <source>
        <dbReference type="ARBA" id="ARBA00023125"/>
    </source>
</evidence>
<dbReference type="InterPro" id="IPR016194">
    <property type="entry name" value="SPOC-like_C_dom_sf"/>
</dbReference>